<dbReference type="GO" id="GO:0005788">
    <property type="term" value="C:endoplasmic reticulum lumen"/>
    <property type="evidence" value="ECO:0007669"/>
    <property type="project" value="UniProtKB-SubCell"/>
</dbReference>
<dbReference type="Proteomes" id="UP000054498">
    <property type="component" value="Unassembled WGS sequence"/>
</dbReference>
<dbReference type="RefSeq" id="XP_013896433.1">
    <property type="nucleotide sequence ID" value="XM_014040979.1"/>
</dbReference>
<keyword evidence="7" id="KW-0256">Endoplasmic reticulum</keyword>
<evidence type="ECO:0000256" key="8">
    <source>
        <dbReference type="ARBA" id="ARBA00023157"/>
    </source>
</evidence>
<evidence type="ECO:0000256" key="7">
    <source>
        <dbReference type="ARBA" id="ARBA00022824"/>
    </source>
</evidence>
<dbReference type="PRINTS" id="PR00421">
    <property type="entry name" value="THIOREDOXIN"/>
</dbReference>
<keyword evidence="10" id="KW-0676">Redox-active center</keyword>
<dbReference type="Gene3D" id="3.40.30.10">
    <property type="entry name" value="Glutaredoxin"/>
    <property type="match status" value="2"/>
</dbReference>
<dbReference type="AlphaFoldDB" id="A0A0D2KP35"/>
<dbReference type="GO" id="GO:0034976">
    <property type="term" value="P:response to endoplasmic reticulum stress"/>
    <property type="evidence" value="ECO:0007669"/>
    <property type="project" value="TreeGrafter"/>
</dbReference>
<keyword evidence="6" id="KW-0677">Repeat</keyword>
<evidence type="ECO:0000313" key="14">
    <source>
        <dbReference type="EMBL" id="KIY97413.1"/>
    </source>
</evidence>
<evidence type="ECO:0000256" key="6">
    <source>
        <dbReference type="ARBA" id="ARBA00022737"/>
    </source>
</evidence>
<dbReference type="STRING" id="145388.A0A0D2KP35"/>
<dbReference type="CDD" id="cd02961">
    <property type="entry name" value="PDI_a_family"/>
    <property type="match status" value="1"/>
</dbReference>
<proteinExistence type="inferred from homology"/>
<keyword evidence="15" id="KW-1185">Reference proteome</keyword>
<feature type="signal peptide" evidence="12">
    <location>
        <begin position="1"/>
        <end position="24"/>
    </location>
</feature>
<evidence type="ECO:0000256" key="2">
    <source>
        <dbReference type="ARBA" id="ARBA00004319"/>
    </source>
</evidence>
<evidence type="ECO:0000256" key="4">
    <source>
        <dbReference type="ARBA" id="ARBA00012723"/>
    </source>
</evidence>
<organism evidence="14 15">
    <name type="scientific">Monoraphidium neglectum</name>
    <dbReference type="NCBI Taxonomy" id="145388"/>
    <lineage>
        <taxon>Eukaryota</taxon>
        <taxon>Viridiplantae</taxon>
        <taxon>Chlorophyta</taxon>
        <taxon>core chlorophytes</taxon>
        <taxon>Chlorophyceae</taxon>
        <taxon>CS clade</taxon>
        <taxon>Sphaeropleales</taxon>
        <taxon>Selenastraceae</taxon>
        <taxon>Monoraphidium</taxon>
    </lineage>
</organism>
<dbReference type="GO" id="GO:0006457">
    <property type="term" value="P:protein folding"/>
    <property type="evidence" value="ECO:0007669"/>
    <property type="project" value="TreeGrafter"/>
</dbReference>
<evidence type="ECO:0000259" key="13">
    <source>
        <dbReference type="PROSITE" id="PS51352"/>
    </source>
</evidence>
<evidence type="ECO:0000256" key="9">
    <source>
        <dbReference type="ARBA" id="ARBA00023235"/>
    </source>
</evidence>
<feature type="domain" description="Thioredoxin" evidence="13">
    <location>
        <begin position="13"/>
        <end position="145"/>
    </location>
</feature>
<evidence type="ECO:0000256" key="5">
    <source>
        <dbReference type="ARBA" id="ARBA00022729"/>
    </source>
</evidence>
<dbReference type="GeneID" id="25727725"/>
<evidence type="ECO:0000256" key="3">
    <source>
        <dbReference type="ARBA" id="ARBA00006347"/>
    </source>
</evidence>
<dbReference type="SUPFAM" id="SSF52833">
    <property type="entry name" value="Thioredoxin-like"/>
    <property type="match status" value="2"/>
</dbReference>
<sequence>MARLQWAPLMMLGLVLLSAPLIAAEEEEKKEEDAALVLTKDNFEEKVKGSKFALVEFYAPWCGHCKRLEPEYSKAAATLKEHDASIIIGKARFKVDATVETDLGQQFNVGGYPTIKWFVDGQEAQDYNGPRDADGIVQWVKKKTGPPATKLADKKALEEAEKANPVLFVGYFKELKGDAYDAFVKAAQKTEDVPAFETTDSAVAKAAGLTAPGVAAVVNHEGEDRVAAPLKGDVTTDAVLVRSAGGGREPC</sequence>
<accession>A0A0D2KP35</accession>
<evidence type="ECO:0000256" key="10">
    <source>
        <dbReference type="ARBA" id="ARBA00023284"/>
    </source>
</evidence>
<dbReference type="KEGG" id="mng:MNEG_10551"/>
<feature type="chain" id="PRO_5002257114" description="protein disulfide-isomerase" evidence="12">
    <location>
        <begin position="25"/>
        <end position="251"/>
    </location>
</feature>
<dbReference type="InterPro" id="IPR017937">
    <property type="entry name" value="Thioredoxin_CS"/>
</dbReference>
<evidence type="ECO:0000256" key="11">
    <source>
        <dbReference type="RuleBase" id="RU004208"/>
    </source>
</evidence>
<gene>
    <name evidence="14" type="ORF">MNEG_10551</name>
</gene>
<comment type="subcellular location">
    <subcellularLocation>
        <location evidence="2">Endoplasmic reticulum lumen</location>
    </subcellularLocation>
</comment>
<dbReference type="FunFam" id="3.40.30.10:FF:000023">
    <property type="entry name" value="Protein disulfide-isomerase"/>
    <property type="match status" value="1"/>
</dbReference>
<evidence type="ECO:0000256" key="12">
    <source>
        <dbReference type="SAM" id="SignalP"/>
    </source>
</evidence>
<dbReference type="PROSITE" id="PS51352">
    <property type="entry name" value="THIOREDOXIN_2"/>
    <property type="match status" value="1"/>
</dbReference>
<dbReference type="PROSITE" id="PS00194">
    <property type="entry name" value="THIOREDOXIN_1"/>
    <property type="match status" value="1"/>
</dbReference>
<dbReference type="PANTHER" id="PTHR18929:SF246">
    <property type="entry name" value="PROTEIN DISULFIDE ISOMERASE-LIKE 1-4"/>
    <property type="match status" value="1"/>
</dbReference>
<protein>
    <recommendedName>
        <fullName evidence="4">protein disulfide-isomerase</fullName>
        <ecNumber evidence="4">5.3.4.1</ecNumber>
    </recommendedName>
</protein>
<keyword evidence="8" id="KW-1015">Disulfide bond</keyword>
<dbReference type="NCBIfam" id="TIGR01126">
    <property type="entry name" value="pdi_dom"/>
    <property type="match status" value="1"/>
</dbReference>
<reference evidence="14 15" key="1">
    <citation type="journal article" date="2013" name="BMC Genomics">
        <title>Reconstruction of the lipid metabolism for the microalga Monoraphidium neglectum from its genome sequence reveals characteristics suitable for biofuel production.</title>
        <authorList>
            <person name="Bogen C."/>
            <person name="Al-Dilaimi A."/>
            <person name="Albersmeier A."/>
            <person name="Wichmann J."/>
            <person name="Grundmann M."/>
            <person name="Rupp O."/>
            <person name="Lauersen K.J."/>
            <person name="Blifernez-Klassen O."/>
            <person name="Kalinowski J."/>
            <person name="Goesmann A."/>
            <person name="Mussgnug J.H."/>
            <person name="Kruse O."/>
        </authorList>
    </citation>
    <scope>NUCLEOTIDE SEQUENCE [LARGE SCALE GENOMIC DNA]</scope>
    <source>
        <strain evidence="14 15">SAG 48.87</strain>
    </source>
</reference>
<dbReference type="Pfam" id="PF00085">
    <property type="entry name" value="Thioredoxin"/>
    <property type="match status" value="1"/>
</dbReference>
<comment type="similarity">
    <text evidence="3 11">Belongs to the protein disulfide isomerase family.</text>
</comment>
<comment type="catalytic activity">
    <reaction evidence="1">
        <text>Catalyzes the rearrangement of -S-S- bonds in proteins.</text>
        <dbReference type="EC" id="5.3.4.1"/>
    </reaction>
</comment>
<evidence type="ECO:0000313" key="15">
    <source>
        <dbReference type="Proteomes" id="UP000054498"/>
    </source>
</evidence>
<dbReference type="CDD" id="cd02981">
    <property type="entry name" value="PDI_b_family"/>
    <property type="match status" value="1"/>
</dbReference>
<dbReference type="EC" id="5.3.4.1" evidence="4"/>
<name>A0A0D2KP35_9CHLO</name>
<dbReference type="OrthoDB" id="427280at2759"/>
<dbReference type="InterPro" id="IPR005788">
    <property type="entry name" value="PDI_thioredoxin-like_dom"/>
</dbReference>
<dbReference type="InterPro" id="IPR013766">
    <property type="entry name" value="Thioredoxin_domain"/>
</dbReference>
<dbReference type="InterPro" id="IPR036249">
    <property type="entry name" value="Thioredoxin-like_sf"/>
</dbReference>
<keyword evidence="9 14" id="KW-0413">Isomerase</keyword>
<dbReference type="EMBL" id="KK102582">
    <property type="protein sequence ID" value="KIY97413.1"/>
    <property type="molecule type" value="Genomic_DNA"/>
</dbReference>
<evidence type="ECO:0000256" key="1">
    <source>
        <dbReference type="ARBA" id="ARBA00001182"/>
    </source>
</evidence>
<dbReference type="PANTHER" id="PTHR18929">
    <property type="entry name" value="PROTEIN DISULFIDE ISOMERASE"/>
    <property type="match status" value="1"/>
</dbReference>
<keyword evidence="5 12" id="KW-0732">Signal</keyword>
<dbReference type="GO" id="GO:0003756">
    <property type="term" value="F:protein disulfide isomerase activity"/>
    <property type="evidence" value="ECO:0007669"/>
    <property type="project" value="UniProtKB-EC"/>
</dbReference>